<name>A0A113PCP5_PLABE</name>
<evidence type="ECO:0000256" key="1">
    <source>
        <dbReference type="SAM" id="Coils"/>
    </source>
</evidence>
<protein>
    <submittedName>
        <fullName evidence="2">Uncharacterized protein</fullName>
    </submittedName>
</protein>
<gene>
    <name evidence="2" type="ORF">PBK173_000504400</name>
</gene>
<sequence>NFRSKQTTLKDKLNQNIKTVKETNSIENSYIEKFEKILTDKKTELEIKFIELSLNNHGSNNNELLKYFNDLKVNLGKNKENMLYKQLSEKETDFNAVNQKNKHIYEEISKIEITIYASIYNISEEIEIEIEKNIELLNTKVLENVKANATNLNEIKNKLKHYDFSDFGNEENIKYTNEINKIKGDIKTVNQQIDNHINKLEDIKKKSESYV</sequence>
<dbReference type="AlphaFoldDB" id="A0A113PCP5"/>
<dbReference type="EMBL" id="FFUQ01000007">
    <property type="protein sequence ID" value="CXH16192.1"/>
    <property type="molecule type" value="Genomic_DNA"/>
</dbReference>
<reference evidence="2 3" key="1">
    <citation type="submission" date="2016-02" db="EMBL/GenBank/DDBJ databases">
        <authorList>
            <consortium name="Pathogen Informatics"/>
        </authorList>
    </citation>
    <scope>NUCLEOTIDE SEQUENCE [LARGE SCALE GENOMIC DNA]</scope>
    <source>
        <strain evidence="2 3">K173</strain>
    </source>
</reference>
<feature type="non-terminal residue" evidence="2">
    <location>
        <position position="1"/>
    </location>
</feature>
<evidence type="ECO:0000313" key="3">
    <source>
        <dbReference type="Proteomes" id="UP000069549"/>
    </source>
</evidence>
<keyword evidence="1" id="KW-0175">Coiled coil</keyword>
<accession>A0A113PCP5</accession>
<organism evidence="2 3">
    <name type="scientific">Plasmodium berghei</name>
    <dbReference type="NCBI Taxonomy" id="5821"/>
    <lineage>
        <taxon>Eukaryota</taxon>
        <taxon>Sar</taxon>
        <taxon>Alveolata</taxon>
        <taxon>Apicomplexa</taxon>
        <taxon>Aconoidasida</taxon>
        <taxon>Haemosporida</taxon>
        <taxon>Plasmodiidae</taxon>
        <taxon>Plasmodium</taxon>
        <taxon>Plasmodium (Vinckeia)</taxon>
    </lineage>
</organism>
<feature type="coiled-coil region" evidence="1">
    <location>
        <begin position="179"/>
        <end position="206"/>
    </location>
</feature>
<feature type="non-terminal residue" evidence="2">
    <location>
        <position position="211"/>
    </location>
</feature>
<dbReference type="Proteomes" id="UP000069549">
    <property type="component" value="Unassembled WGS sequence"/>
</dbReference>
<proteinExistence type="predicted"/>
<evidence type="ECO:0000313" key="2">
    <source>
        <dbReference type="EMBL" id="CXH16192.1"/>
    </source>
</evidence>